<evidence type="ECO:0000313" key="2">
    <source>
        <dbReference type="Proteomes" id="UP000054359"/>
    </source>
</evidence>
<name>A0A087TPW3_STEMI</name>
<dbReference type="AlphaFoldDB" id="A0A087TPW3"/>
<feature type="non-terminal residue" evidence="1">
    <location>
        <position position="51"/>
    </location>
</feature>
<reference evidence="1 2" key="1">
    <citation type="submission" date="2013-11" db="EMBL/GenBank/DDBJ databases">
        <title>Genome sequencing of Stegodyphus mimosarum.</title>
        <authorList>
            <person name="Bechsgaard J."/>
        </authorList>
    </citation>
    <scope>NUCLEOTIDE SEQUENCE [LARGE SCALE GENOMIC DNA]</scope>
</reference>
<gene>
    <name evidence="1" type="ORF">X975_05877</name>
</gene>
<evidence type="ECO:0000313" key="1">
    <source>
        <dbReference type="EMBL" id="KFM67152.1"/>
    </source>
</evidence>
<sequence>MVILAIASLLFVHTPLFLNRKSFFLHLDVYFTNNCRTNIPPILTSTTLKEK</sequence>
<accession>A0A087TPW3</accession>
<dbReference type="EMBL" id="KK116233">
    <property type="protein sequence ID" value="KFM67152.1"/>
    <property type="molecule type" value="Genomic_DNA"/>
</dbReference>
<protein>
    <submittedName>
        <fullName evidence="1">Uncharacterized protein</fullName>
    </submittedName>
</protein>
<dbReference type="Proteomes" id="UP000054359">
    <property type="component" value="Unassembled WGS sequence"/>
</dbReference>
<organism evidence="1 2">
    <name type="scientific">Stegodyphus mimosarum</name>
    <name type="common">African social velvet spider</name>
    <dbReference type="NCBI Taxonomy" id="407821"/>
    <lineage>
        <taxon>Eukaryota</taxon>
        <taxon>Metazoa</taxon>
        <taxon>Ecdysozoa</taxon>
        <taxon>Arthropoda</taxon>
        <taxon>Chelicerata</taxon>
        <taxon>Arachnida</taxon>
        <taxon>Araneae</taxon>
        <taxon>Araneomorphae</taxon>
        <taxon>Entelegynae</taxon>
        <taxon>Eresoidea</taxon>
        <taxon>Eresidae</taxon>
        <taxon>Stegodyphus</taxon>
    </lineage>
</organism>
<proteinExistence type="predicted"/>
<keyword evidence="2" id="KW-1185">Reference proteome</keyword>